<feature type="compositionally biased region" description="Basic and acidic residues" evidence="1">
    <location>
        <begin position="425"/>
        <end position="435"/>
    </location>
</feature>
<reference evidence="3 4" key="1">
    <citation type="submission" date="2022-06" db="EMBL/GenBank/DDBJ databases">
        <title>Halogeometricum sp. a new haloarchaeum isolate from saline soil.</title>
        <authorList>
            <person name="Strakova D."/>
            <person name="Galisteo C."/>
            <person name="Sanchez-Porro C."/>
            <person name="Ventosa A."/>
        </authorList>
    </citation>
    <scope>NUCLEOTIDE SEQUENCE [LARGE SCALE GENOMIC DNA]</scope>
    <source>
        <strain evidence="3 4">S1BR25-6</strain>
    </source>
</reference>
<evidence type="ECO:0000313" key="4">
    <source>
        <dbReference type="Proteomes" id="UP001257060"/>
    </source>
</evidence>
<dbReference type="PANTHER" id="PTHR43784:SF2">
    <property type="entry name" value="GDSL-LIKE LIPASE_ACYLHYDROLASE, PUTATIVE (AFU_ORTHOLOGUE AFUA_2G00820)-RELATED"/>
    <property type="match status" value="1"/>
</dbReference>
<dbReference type="Pfam" id="PF13472">
    <property type="entry name" value="Lipase_GDSL_2"/>
    <property type="match status" value="1"/>
</dbReference>
<dbReference type="Proteomes" id="UP001257060">
    <property type="component" value="Unassembled WGS sequence"/>
</dbReference>
<feature type="compositionally biased region" description="Acidic residues" evidence="1">
    <location>
        <begin position="436"/>
        <end position="447"/>
    </location>
</feature>
<dbReference type="GO" id="GO:0016787">
    <property type="term" value="F:hydrolase activity"/>
    <property type="evidence" value="ECO:0007669"/>
    <property type="project" value="UniProtKB-KW"/>
</dbReference>
<dbReference type="PANTHER" id="PTHR43784">
    <property type="entry name" value="GDSL-LIKE LIPASE/ACYLHYDROLASE, PUTATIVE (AFU_ORTHOLOGUE AFUA_2G00820)-RELATED"/>
    <property type="match status" value="1"/>
</dbReference>
<keyword evidence="4" id="KW-1185">Reference proteome</keyword>
<dbReference type="InterPro" id="IPR053140">
    <property type="entry name" value="GDSL_Rv0518-like"/>
</dbReference>
<feature type="domain" description="SGNH hydrolase-type esterase" evidence="2">
    <location>
        <begin position="220"/>
        <end position="413"/>
    </location>
</feature>
<dbReference type="CDD" id="cd01830">
    <property type="entry name" value="XynE_like"/>
    <property type="match status" value="1"/>
</dbReference>
<dbReference type="RefSeq" id="WP_310921889.1">
    <property type="nucleotide sequence ID" value="NZ_JAMQOP010000001.1"/>
</dbReference>
<dbReference type="PROSITE" id="PS51318">
    <property type="entry name" value="TAT"/>
    <property type="match status" value="1"/>
</dbReference>
<dbReference type="InterPro" id="IPR013830">
    <property type="entry name" value="SGNH_hydro"/>
</dbReference>
<dbReference type="EMBL" id="JAMQOP010000001">
    <property type="protein sequence ID" value="MDS0297124.1"/>
    <property type="molecule type" value="Genomic_DNA"/>
</dbReference>
<keyword evidence="3" id="KW-0378">Hydrolase</keyword>
<name>A0ABU2G9Z6_9EURY</name>
<dbReference type="SUPFAM" id="SSF52266">
    <property type="entry name" value="SGNH hydrolase"/>
    <property type="match status" value="1"/>
</dbReference>
<gene>
    <name evidence="3" type="ORF">NDI76_00020</name>
</gene>
<organism evidence="3 4">
    <name type="scientific">Halogeometricum salsisoli</name>
    <dbReference type="NCBI Taxonomy" id="2950536"/>
    <lineage>
        <taxon>Archaea</taxon>
        <taxon>Methanobacteriati</taxon>
        <taxon>Methanobacteriota</taxon>
        <taxon>Stenosarchaea group</taxon>
        <taxon>Halobacteria</taxon>
        <taxon>Halobacteriales</taxon>
        <taxon>Haloferacaceae</taxon>
        <taxon>Halogeometricum</taxon>
    </lineage>
</organism>
<comment type="caution">
    <text evidence="3">The sequence shown here is derived from an EMBL/GenBank/DDBJ whole genome shotgun (WGS) entry which is preliminary data.</text>
</comment>
<evidence type="ECO:0000259" key="2">
    <source>
        <dbReference type="Pfam" id="PF13472"/>
    </source>
</evidence>
<feature type="region of interest" description="Disordered" evidence="1">
    <location>
        <begin position="388"/>
        <end position="409"/>
    </location>
</feature>
<protein>
    <submittedName>
        <fullName evidence="3">SGNH/GDSL hydrolase family protein</fullName>
    </submittedName>
</protein>
<feature type="region of interest" description="Disordered" evidence="1">
    <location>
        <begin position="421"/>
        <end position="470"/>
    </location>
</feature>
<proteinExistence type="predicted"/>
<dbReference type="InterPro" id="IPR006311">
    <property type="entry name" value="TAT_signal"/>
</dbReference>
<feature type="compositionally biased region" description="Basic and acidic residues" evidence="1">
    <location>
        <begin position="388"/>
        <end position="402"/>
    </location>
</feature>
<feature type="compositionally biased region" description="Polar residues" evidence="1">
    <location>
        <begin position="457"/>
        <end position="470"/>
    </location>
</feature>
<evidence type="ECO:0000256" key="1">
    <source>
        <dbReference type="SAM" id="MobiDB-lite"/>
    </source>
</evidence>
<dbReference type="Gene3D" id="3.40.50.1110">
    <property type="entry name" value="SGNH hydrolase"/>
    <property type="match status" value="1"/>
</dbReference>
<accession>A0ABU2G9Z6</accession>
<sequence length="470" mass="49405">MINRREFTKAVGAAVGTAALGTGAVAATGSDSDSKWNGRTDGTGDGHFVGAWSAAPAPPAESGLSEEGFENRTVRQMVNPSVGGSVARIRLTNRYGEDPVTFEKVTVADRDGGASVVPGSTETVTFGGEESVFLPAGAAVYSDPVEFDVSADEDVAVSFYAVDATGPATRHPLALKQTYSALGNYTEASDGDAFEEAATSWFFLKGVDVRADEEVGTVVALGDSITDGFASTPGADHRYPDYLARRFVANGVERSVVNAGISGNRVLYDSVSGTGFGNNALARLDHDVLAQPGVTEVILLEGINDIGQYPPAVGADRIIFGLKQIARQLHAHDIDVYAGTLTPTQGASYEEDYDSAEAEAQRQAVNEFIRTTDAFDGVVDFDAALRDPDHPERMLPKYDSGDNLHPGDAGYRAMAEAVDLSLFEDGGKGESGREGEAEDGTESEESDGTTASETESNRNSMSTRTAPPAE</sequence>
<dbReference type="InterPro" id="IPR036514">
    <property type="entry name" value="SGNH_hydro_sf"/>
</dbReference>
<evidence type="ECO:0000313" key="3">
    <source>
        <dbReference type="EMBL" id="MDS0297124.1"/>
    </source>
</evidence>